<dbReference type="InterPro" id="IPR010260">
    <property type="entry name" value="AlpA"/>
</dbReference>
<dbReference type="EMBL" id="QFPX01000010">
    <property type="protein sequence ID" value="PZQ54162.1"/>
    <property type="molecule type" value="Genomic_DNA"/>
</dbReference>
<sequence>MSNAPDRLIRLSEVIEIVGYCKAMIYRKVRQGTFPAPYKPGGSSSRWSYHEVTAWVASVKGDA</sequence>
<dbReference type="Proteomes" id="UP000249082">
    <property type="component" value="Unassembled WGS sequence"/>
</dbReference>
<gene>
    <name evidence="1" type="ORF">DI555_13955</name>
</gene>
<accession>A0A2W5NL43</accession>
<proteinExistence type="predicted"/>
<reference evidence="1 2" key="1">
    <citation type="submission" date="2017-08" db="EMBL/GenBank/DDBJ databases">
        <title>Infants hospitalized years apart are colonized by the same room-sourced microbial strains.</title>
        <authorList>
            <person name="Brooks B."/>
            <person name="Olm M.R."/>
            <person name="Firek B.A."/>
            <person name="Baker R."/>
            <person name="Thomas B.C."/>
            <person name="Morowitz M.J."/>
            <person name="Banfield J.F."/>
        </authorList>
    </citation>
    <scope>NUCLEOTIDE SEQUENCE [LARGE SCALE GENOMIC DNA]</scope>
    <source>
        <strain evidence="1">S2_005_002_R2_33</strain>
    </source>
</reference>
<dbReference type="Pfam" id="PF05930">
    <property type="entry name" value="Phage_AlpA"/>
    <property type="match status" value="1"/>
</dbReference>
<dbReference type="Gene3D" id="1.10.238.160">
    <property type="match status" value="1"/>
</dbReference>
<evidence type="ECO:0000313" key="2">
    <source>
        <dbReference type="Proteomes" id="UP000249082"/>
    </source>
</evidence>
<protein>
    <submittedName>
        <fullName evidence="1">Transcriptional regulator</fullName>
    </submittedName>
</protein>
<comment type="caution">
    <text evidence="1">The sequence shown here is derived from an EMBL/GenBank/DDBJ whole genome shotgun (WGS) entry which is preliminary data.</text>
</comment>
<organism evidence="1 2">
    <name type="scientific">Novosphingobium pentaromativorans</name>
    <dbReference type="NCBI Taxonomy" id="205844"/>
    <lineage>
        <taxon>Bacteria</taxon>
        <taxon>Pseudomonadati</taxon>
        <taxon>Pseudomonadota</taxon>
        <taxon>Alphaproteobacteria</taxon>
        <taxon>Sphingomonadales</taxon>
        <taxon>Sphingomonadaceae</taxon>
        <taxon>Novosphingobium</taxon>
    </lineage>
</organism>
<dbReference type="AlphaFoldDB" id="A0A2W5NL43"/>
<name>A0A2W5NL43_9SPHN</name>
<evidence type="ECO:0000313" key="1">
    <source>
        <dbReference type="EMBL" id="PZQ54162.1"/>
    </source>
</evidence>